<accession>A0A2P5WIT2</accession>
<organism evidence="1 2">
    <name type="scientific">Gossypium barbadense</name>
    <name type="common">Sea Island cotton</name>
    <name type="synonym">Hibiscus barbadensis</name>
    <dbReference type="NCBI Taxonomy" id="3634"/>
    <lineage>
        <taxon>Eukaryota</taxon>
        <taxon>Viridiplantae</taxon>
        <taxon>Streptophyta</taxon>
        <taxon>Embryophyta</taxon>
        <taxon>Tracheophyta</taxon>
        <taxon>Spermatophyta</taxon>
        <taxon>Magnoliopsida</taxon>
        <taxon>eudicotyledons</taxon>
        <taxon>Gunneridae</taxon>
        <taxon>Pentapetalae</taxon>
        <taxon>rosids</taxon>
        <taxon>malvids</taxon>
        <taxon>Malvales</taxon>
        <taxon>Malvaceae</taxon>
        <taxon>Malvoideae</taxon>
        <taxon>Gossypium</taxon>
    </lineage>
</organism>
<proteinExistence type="predicted"/>
<protein>
    <submittedName>
        <fullName evidence="1">Uncharacterized protein</fullName>
    </submittedName>
</protein>
<reference evidence="1 2" key="1">
    <citation type="submission" date="2015-01" db="EMBL/GenBank/DDBJ databases">
        <title>Genome of allotetraploid Gossypium barbadense reveals genomic plasticity and fiber elongation in cotton evolution.</title>
        <authorList>
            <person name="Chen X."/>
            <person name="Liu X."/>
            <person name="Zhao B."/>
            <person name="Zheng H."/>
            <person name="Hu Y."/>
            <person name="Lu G."/>
            <person name="Yang C."/>
            <person name="Chen J."/>
            <person name="Shan C."/>
            <person name="Zhang L."/>
            <person name="Zhou Y."/>
            <person name="Wang L."/>
            <person name="Guo W."/>
            <person name="Bai Y."/>
            <person name="Ruan J."/>
            <person name="Shangguan X."/>
            <person name="Mao Y."/>
            <person name="Jiang J."/>
            <person name="Zhu Y."/>
            <person name="Lei J."/>
            <person name="Kang H."/>
            <person name="Chen S."/>
            <person name="He X."/>
            <person name="Wang R."/>
            <person name="Wang Y."/>
            <person name="Chen J."/>
            <person name="Wang L."/>
            <person name="Yu S."/>
            <person name="Wang B."/>
            <person name="Wei J."/>
            <person name="Song S."/>
            <person name="Lu X."/>
            <person name="Gao Z."/>
            <person name="Gu W."/>
            <person name="Deng X."/>
            <person name="Ma D."/>
            <person name="Wang S."/>
            <person name="Liang W."/>
            <person name="Fang L."/>
            <person name="Cai C."/>
            <person name="Zhu X."/>
            <person name="Zhou B."/>
            <person name="Zhang Y."/>
            <person name="Chen Z."/>
            <person name="Xu S."/>
            <person name="Zhu R."/>
            <person name="Wang S."/>
            <person name="Zhang T."/>
            <person name="Zhao G."/>
        </authorList>
    </citation>
    <scope>NUCLEOTIDE SEQUENCE [LARGE SCALE GENOMIC DNA]</scope>
    <source>
        <strain evidence="2">cv. Xinhai21</strain>
        <tissue evidence="1">Leaf</tissue>
    </source>
</reference>
<evidence type="ECO:0000313" key="1">
    <source>
        <dbReference type="EMBL" id="PPR90991.1"/>
    </source>
</evidence>
<dbReference type="EMBL" id="KZ667462">
    <property type="protein sequence ID" value="PPR90991.1"/>
    <property type="molecule type" value="Genomic_DNA"/>
</dbReference>
<name>A0A2P5WIT2_GOSBA</name>
<dbReference type="OrthoDB" id="1435097at2759"/>
<dbReference type="Proteomes" id="UP000239757">
    <property type="component" value="Unassembled WGS sequence"/>
</dbReference>
<sequence length="198" mass="22417">MITLYCGNQSDQNIQIHLFVELANVEQNEDLTAYGTEHGAQEPYMVDSDSDPDVDEVFDDIDNEDMNDDGNINVSSVGNQIRRIVIHNNPGLLMPLIDPDAAQVAEFLEHLEILLAHWLAVNSNPKKLFVSQRFETISNQMEAGYVFIEDVRDAVVANHRMVRLMNVEICSRCLETFRVTKTIDRQPGIPPRSYGVDL</sequence>
<evidence type="ECO:0000313" key="2">
    <source>
        <dbReference type="Proteomes" id="UP000239757"/>
    </source>
</evidence>
<gene>
    <name evidence="1" type="ORF">GOBAR_AA29700</name>
</gene>
<dbReference type="AlphaFoldDB" id="A0A2P5WIT2"/>